<dbReference type="RefSeq" id="WP_283731571.1">
    <property type="nucleotide sequence ID" value="NZ_CP125968.1"/>
</dbReference>
<evidence type="ECO:0000313" key="3">
    <source>
        <dbReference type="Proteomes" id="UP001271648"/>
    </source>
</evidence>
<dbReference type="Pfam" id="PF08378">
    <property type="entry name" value="NERD"/>
    <property type="match status" value="1"/>
</dbReference>
<sequence>MLVKNRTKTMEIDGLIALLKRMGKGDERRTRIEERLYNLQAGFGGESQYDKYLTEFKPDFPHAILHYVTLCDDNTFFQMDSILITPAFIVISEVKNIAEKIVVKSNPLQFIKEYPTGKRLPLKNPIVEVERKMFHLNSWLKKRKINIPIKGLIAFAYNNELIIEEPPNMDIMFTYEVAAHLRTLSVTQSILDKPKIHSLAQKMVKNHKEFHPFPLINKYNIHLSDIKTGVFCPICSSLSMKWEYQKWRCTSCGHTGKKEHQNALFDWSMLIRENITNKEFRYFTRLNDRHTAKRLLATSSAELTGNGRGSRYNIVLRPETKLPLS</sequence>
<organism evidence="2 3">
    <name type="scientific">Sporosarcina thermotolerans</name>
    <dbReference type="NCBI Taxonomy" id="633404"/>
    <lineage>
        <taxon>Bacteria</taxon>
        <taxon>Bacillati</taxon>
        <taxon>Bacillota</taxon>
        <taxon>Bacilli</taxon>
        <taxon>Bacillales</taxon>
        <taxon>Caryophanaceae</taxon>
        <taxon>Sporosarcina</taxon>
    </lineage>
</organism>
<dbReference type="InterPro" id="IPR011528">
    <property type="entry name" value="NERD"/>
</dbReference>
<evidence type="ECO:0000259" key="1">
    <source>
        <dbReference type="PROSITE" id="PS50965"/>
    </source>
</evidence>
<dbReference type="PROSITE" id="PS50965">
    <property type="entry name" value="NERD"/>
    <property type="match status" value="1"/>
</dbReference>
<protein>
    <submittedName>
        <fullName evidence="2">Nuclease-related domain-containing protein</fullName>
    </submittedName>
</protein>
<reference evidence="2 3" key="1">
    <citation type="submission" date="2023-06" db="EMBL/GenBank/DDBJ databases">
        <title>Sporosarcina sp. nov., isolated from Korean traditional fermented seafood 'Jeotgal'.</title>
        <authorList>
            <person name="Yang A.I."/>
            <person name="Shin N.-R."/>
        </authorList>
    </citation>
    <scope>NUCLEOTIDE SEQUENCE [LARGE SCALE GENOMIC DNA]</scope>
    <source>
        <strain evidence="2 3">KCTC43456</strain>
    </source>
</reference>
<dbReference type="EMBL" id="JAUBDJ010000001">
    <property type="protein sequence ID" value="MDW0115917.1"/>
    <property type="molecule type" value="Genomic_DNA"/>
</dbReference>
<keyword evidence="3" id="KW-1185">Reference proteome</keyword>
<feature type="domain" description="NERD" evidence="1">
    <location>
        <begin position="41"/>
        <end position="159"/>
    </location>
</feature>
<dbReference type="Proteomes" id="UP001271648">
    <property type="component" value="Unassembled WGS sequence"/>
</dbReference>
<accession>A0AAW9A4E3</accession>
<comment type="caution">
    <text evidence="2">The sequence shown here is derived from an EMBL/GenBank/DDBJ whole genome shotgun (WGS) entry which is preliminary data.</text>
</comment>
<dbReference type="AlphaFoldDB" id="A0AAW9A4E3"/>
<evidence type="ECO:0000313" key="2">
    <source>
        <dbReference type="EMBL" id="MDW0115917.1"/>
    </source>
</evidence>
<proteinExistence type="predicted"/>
<gene>
    <name evidence="2" type="ORF">QTL97_03035</name>
</gene>
<name>A0AAW9A4E3_9BACL</name>